<accession>A0A7S0EHD3</accession>
<proteinExistence type="predicted"/>
<dbReference type="PANTHER" id="PTHR13061">
    <property type="entry name" value="DYNACTIN SUBUNIT P25"/>
    <property type="match status" value="1"/>
</dbReference>
<protein>
    <submittedName>
        <fullName evidence="1">Uncharacterized protein</fullName>
    </submittedName>
</protein>
<organism evidence="1">
    <name type="scientific">Phaeocystis antarctica</name>
    <dbReference type="NCBI Taxonomy" id="33657"/>
    <lineage>
        <taxon>Eukaryota</taxon>
        <taxon>Haptista</taxon>
        <taxon>Haptophyta</taxon>
        <taxon>Prymnesiophyceae</taxon>
        <taxon>Phaeocystales</taxon>
        <taxon>Phaeocystaceae</taxon>
        <taxon>Phaeocystis</taxon>
    </lineage>
</organism>
<dbReference type="AlphaFoldDB" id="A0A7S0EHD3"/>
<dbReference type="SUPFAM" id="SSF51161">
    <property type="entry name" value="Trimeric LpxA-like enzymes"/>
    <property type="match status" value="1"/>
</dbReference>
<dbReference type="Gene3D" id="2.160.10.10">
    <property type="entry name" value="Hexapeptide repeat proteins"/>
    <property type="match status" value="1"/>
</dbReference>
<dbReference type="PANTHER" id="PTHR13061:SF29">
    <property type="entry name" value="GAMMA CARBONIC ANHYDRASE-LIKE 1, MITOCHONDRIAL-RELATED"/>
    <property type="match status" value="1"/>
</dbReference>
<dbReference type="InterPro" id="IPR047324">
    <property type="entry name" value="LbH_gamma_CA-like"/>
</dbReference>
<dbReference type="InterPro" id="IPR011004">
    <property type="entry name" value="Trimer_LpxA-like_sf"/>
</dbReference>
<sequence>MLTSVQRANLAWANRPPGPQAMWSALGSSVRAVGQAMDKIGIALEGQSAYIEKLPIPTTVVKVDGKAPDIGEASFVAPSANLIGNVQLGQGASAWYGALLKGDTKPVSLGKLSSVGENASVVGSTVGDNVTIGAGSIVSFSTLADECSVGLGCTVGKGSSIGKNAMLAAGAVLPAGTVVPAGQVWAGAPAKQVGTSTATEADSLIAAASLTADLASLHMDEAWKDLMLVEQEHVDQKRQRTRTIERIEQMREDPEWTPMPTLGEWLTKHEVRERSYVLK</sequence>
<name>A0A7S0EHD3_9EUKA</name>
<gene>
    <name evidence="1" type="ORF">PANT1444_LOCUS8758</name>
</gene>
<dbReference type="CDD" id="cd04645">
    <property type="entry name" value="LbH_gamma_CA_like"/>
    <property type="match status" value="1"/>
</dbReference>
<dbReference type="EMBL" id="HBEP01015374">
    <property type="protein sequence ID" value="CAD8485149.1"/>
    <property type="molecule type" value="Transcribed_RNA"/>
</dbReference>
<dbReference type="Pfam" id="PF14602">
    <property type="entry name" value="Hexapep_2"/>
    <property type="match status" value="2"/>
</dbReference>
<reference evidence="1" key="1">
    <citation type="submission" date="2021-01" db="EMBL/GenBank/DDBJ databases">
        <authorList>
            <person name="Corre E."/>
            <person name="Pelletier E."/>
            <person name="Niang G."/>
            <person name="Scheremetjew M."/>
            <person name="Finn R."/>
            <person name="Kale V."/>
            <person name="Holt S."/>
            <person name="Cochrane G."/>
            <person name="Meng A."/>
            <person name="Brown T."/>
            <person name="Cohen L."/>
        </authorList>
    </citation>
    <scope>NUCLEOTIDE SEQUENCE</scope>
    <source>
        <strain evidence="1">CCMP1374</strain>
    </source>
</reference>
<dbReference type="InterPro" id="IPR050484">
    <property type="entry name" value="Transf_Hexapept/Carb_Anhydrase"/>
</dbReference>
<dbReference type="InterPro" id="IPR001451">
    <property type="entry name" value="Hexapep"/>
</dbReference>
<evidence type="ECO:0000313" key="1">
    <source>
        <dbReference type="EMBL" id="CAD8485149.1"/>
    </source>
</evidence>